<protein>
    <recommendedName>
        <fullName evidence="4">Membrane-associated kinase regulator 6</fullName>
    </recommendedName>
</protein>
<gene>
    <name evidence="2" type="ORF">ZIOFF_027931</name>
</gene>
<keyword evidence="3" id="KW-1185">Reference proteome</keyword>
<sequence length="237" mass="25231">MAMEVAEQFSDDSFSYSWSMNIDSSNVDPSASQASLDERDGTGALIDVDPFDFDVLPLAGEPCAAPALVHAEQIIADGRLLPLPLVHLPKRSTVGSSPSETPVLLRSLSVDSSDSLASRSNLSLSCRSYMDIGRSSNSSSLGRGSIPSSSSSSSSSSTSGNSRSSREKKALRYLCFLQPFYKTRGLSCKIWSSSWSPRKSGDAISGSHRSNMTAADVDTETAIHEAVLHCKNSLGKL</sequence>
<reference evidence="2 3" key="1">
    <citation type="submission" date="2020-08" db="EMBL/GenBank/DDBJ databases">
        <title>Plant Genome Project.</title>
        <authorList>
            <person name="Zhang R.-G."/>
        </authorList>
    </citation>
    <scope>NUCLEOTIDE SEQUENCE [LARGE SCALE GENOMIC DNA]</scope>
    <source>
        <tissue evidence="2">Rhizome</tissue>
    </source>
</reference>
<feature type="region of interest" description="Disordered" evidence="1">
    <location>
        <begin position="134"/>
        <end position="164"/>
    </location>
</feature>
<feature type="compositionally biased region" description="Low complexity" evidence="1">
    <location>
        <begin position="134"/>
        <end position="163"/>
    </location>
</feature>
<dbReference type="PANTHER" id="PTHR34576">
    <property type="entry name" value="MEMBRANE-ASSOCIATED KINASE REGULATOR 6-RELATED"/>
    <property type="match status" value="1"/>
</dbReference>
<organism evidence="2 3">
    <name type="scientific">Zingiber officinale</name>
    <name type="common">Ginger</name>
    <name type="synonym">Amomum zingiber</name>
    <dbReference type="NCBI Taxonomy" id="94328"/>
    <lineage>
        <taxon>Eukaryota</taxon>
        <taxon>Viridiplantae</taxon>
        <taxon>Streptophyta</taxon>
        <taxon>Embryophyta</taxon>
        <taxon>Tracheophyta</taxon>
        <taxon>Spermatophyta</taxon>
        <taxon>Magnoliopsida</taxon>
        <taxon>Liliopsida</taxon>
        <taxon>Zingiberales</taxon>
        <taxon>Zingiberaceae</taxon>
        <taxon>Zingiber</taxon>
    </lineage>
</organism>
<dbReference type="PANTHER" id="PTHR34576:SF2">
    <property type="entry name" value="MEMBRANE-ASSOCIATED KINASE REGULATOR 6-RELATED"/>
    <property type="match status" value="1"/>
</dbReference>
<evidence type="ECO:0000313" key="2">
    <source>
        <dbReference type="EMBL" id="KAG6509923.1"/>
    </source>
</evidence>
<dbReference type="Proteomes" id="UP000734854">
    <property type="component" value="Unassembled WGS sequence"/>
</dbReference>
<dbReference type="InterPro" id="IPR044699">
    <property type="entry name" value="MAKR6"/>
</dbReference>
<proteinExistence type="predicted"/>
<accession>A0A8J5LEH0</accession>
<name>A0A8J5LEH0_ZINOF</name>
<evidence type="ECO:0000313" key="3">
    <source>
        <dbReference type="Proteomes" id="UP000734854"/>
    </source>
</evidence>
<dbReference type="AlphaFoldDB" id="A0A8J5LEH0"/>
<comment type="caution">
    <text evidence="2">The sequence shown here is derived from an EMBL/GenBank/DDBJ whole genome shotgun (WGS) entry which is preliminary data.</text>
</comment>
<evidence type="ECO:0000256" key="1">
    <source>
        <dbReference type="SAM" id="MobiDB-lite"/>
    </source>
</evidence>
<evidence type="ECO:0008006" key="4">
    <source>
        <dbReference type="Google" id="ProtNLM"/>
    </source>
</evidence>
<dbReference type="EMBL" id="JACMSC010000008">
    <property type="protein sequence ID" value="KAG6509923.1"/>
    <property type="molecule type" value="Genomic_DNA"/>
</dbReference>